<gene>
    <name evidence="6" type="ORF">HMPREF0476_0880</name>
</gene>
<dbReference type="PROSITE" id="PS00095">
    <property type="entry name" value="C5_MTASE_2"/>
    <property type="match status" value="1"/>
</dbReference>
<comment type="catalytic activity">
    <reaction evidence="5">
        <text>a 2'-deoxycytidine in DNA + S-adenosyl-L-methionine = a 5-methyl-2'-deoxycytidine in DNA + S-adenosyl-L-homocysteine + H(+)</text>
        <dbReference type="Rhea" id="RHEA:13681"/>
        <dbReference type="Rhea" id="RHEA-COMP:11369"/>
        <dbReference type="Rhea" id="RHEA-COMP:11370"/>
        <dbReference type="ChEBI" id="CHEBI:15378"/>
        <dbReference type="ChEBI" id="CHEBI:57856"/>
        <dbReference type="ChEBI" id="CHEBI:59789"/>
        <dbReference type="ChEBI" id="CHEBI:85452"/>
        <dbReference type="ChEBI" id="CHEBI:85454"/>
        <dbReference type="EC" id="2.1.1.37"/>
    </reaction>
</comment>
<dbReference type="RefSeq" id="WP_003786467.1">
    <property type="nucleotide sequence ID" value="NZ_FOJK01000015.1"/>
</dbReference>
<proteinExistence type="predicted"/>
<organism evidence="6 7">
    <name type="scientific">Kingella kingae ATCC 23330</name>
    <dbReference type="NCBI Taxonomy" id="887327"/>
    <lineage>
        <taxon>Bacteria</taxon>
        <taxon>Pseudomonadati</taxon>
        <taxon>Pseudomonadota</taxon>
        <taxon>Betaproteobacteria</taxon>
        <taxon>Neisseriales</taxon>
        <taxon>Neisseriaceae</taxon>
        <taxon>Kingella</taxon>
    </lineage>
</organism>
<dbReference type="AlphaFoldDB" id="F5S6P7"/>
<evidence type="ECO:0000313" key="6">
    <source>
        <dbReference type="EMBL" id="EGK09684.1"/>
    </source>
</evidence>
<evidence type="ECO:0000313" key="7">
    <source>
        <dbReference type="Proteomes" id="UP000004207"/>
    </source>
</evidence>
<reference evidence="6 7" key="1">
    <citation type="submission" date="2011-04" db="EMBL/GenBank/DDBJ databases">
        <authorList>
            <person name="Muzny D."/>
            <person name="Qin X."/>
            <person name="Deng J."/>
            <person name="Jiang H."/>
            <person name="Liu Y."/>
            <person name="Qu J."/>
            <person name="Song X.-Z."/>
            <person name="Zhang L."/>
            <person name="Thornton R."/>
            <person name="Coyle M."/>
            <person name="Francisco L."/>
            <person name="Jackson L."/>
            <person name="Javaid M."/>
            <person name="Korchina V."/>
            <person name="Kovar C."/>
            <person name="Mata R."/>
            <person name="Mathew T."/>
            <person name="Ngo R."/>
            <person name="Nguyen L."/>
            <person name="Nguyen N."/>
            <person name="Okwuonu G."/>
            <person name="Ongeri F."/>
            <person name="Pham C."/>
            <person name="Simmons D."/>
            <person name="Wilczek-Boney K."/>
            <person name="Hale W."/>
            <person name="Jakkamsetti A."/>
            <person name="Pham P."/>
            <person name="Ruth R."/>
            <person name="San Lucas F."/>
            <person name="Warren J."/>
            <person name="Zhang J."/>
            <person name="Zhao Z."/>
            <person name="Zhou C."/>
            <person name="Zhu D."/>
            <person name="Lee S."/>
            <person name="Bess C."/>
            <person name="Blankenburg K."/>
            <person name="Forbes L."/>
            <person name="Fu Q."/>
            <person name="Gubbala S."/>
            <person name="Hirani K."/>
            <person name="Jayaseelan J.C."/>
            <person name="Lara F."/>
            <person name="Munidasa M."/>
            <person name="Palculict T."/>
            <person name="Patil S."/>
            <person name="Pu L.-L."/>
            <person name="Saada N."/>
            <person name="Tang L."/>
            <person name="Weissenberger G."/>
            <person name="Zhu Y."/>
            <person name="Hemphill L."/>
            <person name="Shang Y."/>
            <person name="Youmans B."/>
            <person name="Ayvaz T."/>
            <person name="Ross M."/>
            <person name="Santibanez J."/>
            <person name="Aqrawi P."/>
            <person name="Gross S."/>
            <person name="Joshi V."/>
            <person name="Fowler G."/>
            <person name="Nazareth L."/>
            <person name="Reid J."/>
            <person name="Worley K."/>
            <person name="Petrosino J."/>
            <person name="Highlander S."/>
            <person name="Gibbs R."/>
        </authorList>
    </citation>
    <scope>NUCLEOTIDE SEQUENCE [LARGE SCALE GENOMIC DNA]</scope>
    <source>
        <strain evidence="6 7">ATCC 23330</strain>
    </source>
</reference>
<evidence type="ECO:0000256" key="2">
    <source>
        <dbReference type="ARBA" id="ARBA00022679"/>
    </source>
</evidence>
<evidence type="ECO:0000256" key="1">
    <source>
        <dbReference type="ARBA" id="ARBA00022603"/>
    </source>
</evidence>
<keyword evidence="2" id="KW-0808">Transferase</keyword>
<dbReference type="GO" id="GO:0009307">
    <property type="term" value="P:DNA restriction-modification system"/>
    <property type="evidence" value="ECO:0007669"/>
    <property type="project" value="UniProtKB-KW"/>
</dbReference>
<comment type="caution">
    <text evidence="6">The sequence shown here is derived from an EMBL/GenBank/DDBJ whole genome shotgun (WGS) entry which is preliminary data.</text>
</comment>
<dbReference type="EMBL" id="AFHS01000032">
    <property type="protein sequence ID" value="EGK09684.1"/>
    <property type="molecule type" value="Genomic_DNA"/>
</dbReference>
<protein>
    <submittedName>
        <fullName evidence="6">Uncharacterized protein</fullName>
    </submittedName>
</protein>
<dbReference type="Pfam" id="PF00145">
    <property type="entry name" value="DNA_methylase"/>
    <property type="match status" value="1"/>
</dbReference>
<evidence type="ECO:0000256" key="4">
    <source>
        <dbReference type="ARBA" id="ARBA00022747"/>
    </source>
</evidence>
<dbReference type="eggNOG" id="COG0270">
    <property type="taxonomic scope" value="Bacteria"/>
</dbReference>
<dbReference type="GO" id="GO:0003886">
    <property type="term" value="F:DNA (cytosine-5-)-methyltransferase activity"/>
    <property type="evidence" value="ECO:0007669"/>
    <property type="project" value="UniProtKB-EC"/>
</dbReference>
<dbReference type="InterPro" id="IPR001525">
    <property type="entry name" value="C5_MeTfrase"/>
</dbReference>
<dbReference type="Gene3D" id="3.90.120.10">
    <property type="entry name" value="DNA Methylase, subunit A, domain 2"/>
    <property type="match status" value="1"/>
</dbReference>
<keyword evidence="7" id="KW-1185">Reference proteome</keyword>
<dbReference type="REBASE" id="43206">
    <property type="entry name" value="M2.Kki23330ORF876P"/>
</dbReference>
<dbReference type="GeneID" id="93263419"/>
<name>F5S6P7_KINKI</name>
<keyword evidence="4" id="KW-0680">Restriction system</keyword>
<dbReference type="GO" id="GO:0032259">
    <property type="term" value="P:methylation"/>
    <property type="evidence" value="ECO:0007669"/>
    <property type="project" value="UniProtKB-KW"/>
</dbReference>
<dbReference type="InterPro" id="IPR031303">
    <property type="entry name" value="C5_meth_CS"/>
</dbReference>
<sequence>MLRVREKMNKGRVQDIEQPCNTISSHLAKVSLNGTDPVLMVGERYRRFSPREAANIQSFPLNFQFDCVSDNRQYRAIGNAVPPVLMWHVANAVAGVPKTATRKTVKFHRIIPLRRSLAQATVNARAKMC</sequence>
<keyword evidence="3" id="KW-0949">S-adenosyl-L-methionine</keyword>
<accession>F5S6P7</accession>
<dbReference type="SUPFAM" id="SSF53335">
    <property type="entry name" value="S-adenosyl-L-methionine-dependent methyltransferases"/>
    <property type="match status" value="1"/>
</dbReference>
<dbReference type="Proteomes" id="UP000004207">
    <property type="component" value="Unassembled WGS sequence"/>
</dbReference>
<evidence type="ECO:0000256" key="3">
    <source>
        <dbReference type="ARBA" id="ARBA00022691"/>
    </source>
</evidence>
<keyword evidence="1" id="KW-0489">Methyltransferase</keyword>
<evidence type="ECO:0000256" key="5">
    <source>
        <dbReference type="ARBA" id="ARBA00047422"/>
    </source>
</evidence>
<dbReference type="InterPro" id="IPR029063">
    <property type="entry name" value="SAM-dependent_MTases_sf"/>
</dbReference>
<dbReference type="HOGENOM" id="CLU_1945897_0_0_4"/>